<accession>A0A1A9WVA5</accession>
<dbReference type="InterPro" id="IPR007259">
    <property type="entry name" value="GCP"/>
</dbReference>
<evidence type="ECO:0000256" key="3">
    <source>
        <dbReference type="ARBA" id="ARBA00022701"/>
    </source>
</evidence>
<dbReference type="STRING" id="37001.A0A1A9WVA5"/>
<feature type="domain" description="Gamma tubulin complex component C-terminal" evidence="6">
    <location>
        <begin position="714"/>
        <end position="1008"/>
    </location>
</feature>
<reference evidence="7" key="2">
    <citation type="submission" date="2020-05" db="UniProtKB">
        <authorList>
            <consortium name="EnsemblMetazoa"/>
        </authorList>
    </citation>
    <scope>IDENTIFICATION</scope>
    <source>
        <strain evidence="7">IAEA</strain>
    </source>
</reference>
<dbReference type="InterPro" id="IPR042241">
    <property type="entry name" value="GCP_C_sf"/>
</dbReference>
<name>A0A1A9WVA5_9MUSC</name>
<evidence type="ECO:0000256" key="5">
    <source>
        <dbReference type="RuleBase" id="RU363050"/>
    </source>
</evidence>
<dbReference type="GO" id="GO:0031122">
    <property type="term" value="P:cytoplasmic microtubule organization"/>
    <property type="evidence" value="ECO:0007669"/>
    <property type="project" value="TreeGrafter"/>
</dbReference>
<dbReference type="GO" id="GO:0051321">
    <property type="term" value="P:meiotic cell cycle"/>
    <property type="evidence" value="ECO:0007669"/>
    <property type="project" value="TreeGrafter"/>
</dbReference>
<comment type="subcellular location">
    <subcellularLocation>
        <location evidence="5">Cytoplasm</location>
        <location evidence="5">Cytoskeleton</location>
        <location evidence="5">Microtubule organizing center</location>
    </subcellularLocation>
</comment>
<dbReference type="InterPro" id="IPR059169">
    <property type="entry name" value="GCP5_N_ext"/>
</dbReference>
<dbReference type="EnsemblMetazoa" id="GBRI033765-RA">
    <property type="protein sequence ID" value="GBRI033765-PA"/>
    <property type="gene ID" value="GBRI033765"/>
</dbReference>
<dbReference type="VEuPathDB" id="VectorBase:GBRI033765"/>
<evidence type="ECO:0000313" key="7">
    <source>
        <dbReference type="EnsemblMetazoa" id="GBRI033765-PA"/>
    </source>
</evidence>
<dbReference type="GO" id="GO:0051011">
    <property type="term" value="F:microtubule minus-end binding"/>
    <property type="evidence" value="ECO:0007669"/>
    <property type="project" value="TreeGrafter"/>
</dbReference>
<keyword evidence="2 5" id="KW-0963">Cytoplasm</keyword>
<dbReference type="GO" id="GO:0000278">
    <property type="term" value="P:mitotic cell cycle"/>
    <property type="evidence" value="ECO:0007669"/>
    <property type="project" value="TreeGrafter"/>
</dbReference>
<organism evidence="7 8">
    <name type="scientific">Glossina brevipalpis</name>
    <dbReference type="NCBI Taxonomy" id="37001"/>
    <lineage>
        <taxon>Eukaryota</taxon>
        <taxon>Metazoa</taxon>
        <taxon>Ecdysozoa</taxon>
        <taxon>Arthropoda</taxon>
        <taxon>Hexapoda</taxon>
        <taxon>Insecta</taxon>
        <taxon>Pterygota</taxon>
        <taxon>Neoptera</taxon>
        <taxon>Endopterygota</taxon>
        <taxon>Diptera</taxon>
        <taxon>Brachycera</taxon>
        <taxon>Muscomorpha</taxon>
        <taxon>Hippoboscoidea</taxon>
        <taxon>Glossinidae</taxon>
        <taxon>Glossina</taxon>
    </lineage>
</organism>
<dbReference type="GO" id="GO:0005874">
    <property type="term" value="C:microtubule"/>
    <property type="evidence" value="ECO:0007669"/>
    <property type="project" value="UniProtKB-KW"/>
</dbReference>
<dbReference type="GO" id="GO:0000922">
    <property type="term" value="C:spindle pole"/>
    <property type="evidence" value="ECO:0007669"/>
    <property type="project" value="InterPro"/>
</dbReference>
<evidence type="ECO:0000256" key="4">
    <source>
        <dbReference type="ARBA" id="ARBA00023212"/>
    </source>
</evidence>
<dbReference type="GO" id="GO:0007020">
    <property type="term" value="P:microtubule nucleation"/>
    <property type="evidence" value="ECO:0007669"/>
    <property type="project" value="InterPro"/>
</dbReference>
<comment type="similarity">
    <text evidence="1 5">Belongs to the TUBGCP family.</text>
</comment>
<protein>
    <recommendedName>
        <fullName evidence="5">Gamma-tubulin complex component</fullName>
    </recommendedName>
</protein>
<dbReference type="Proteomes" id="UP000091820">
    <property type="component" value="Unassembled WGS sequence"/>
</dbReference>
<proteinExistence type="inferred from homology"/>
<dbReference type="CDD" id="cd22572">
    <property type="entry name" value="GCP5_NTD"/>
    <property type="match status" value="1"/>
</dbReference>
<keyword evidence="4 5" id="KW-0206">Cytoskeleton</keyword>
<evidence type="ECO:0000256" key="1">
    <source>
        <dbReference type="ARBA" id="ARBA00010337"/>
    </source>
</evidence>
<keyword evidence="3 5" id="KW-0493">Microtubule</keyword>
<dbReference type="GO" id="GO:0051225">
    <property type="term" value="P:spindle assembly"/>
    <property type="evidence" value="ECO:0007669"/>
    <property type="project" value="TreeGrafter"/>
</dbReference>
<evidence type="ECO:0000313" key="8">
    <source>
        <dbReference type="Proteomes" id="UP000091820"/>
    </source>
</evidence>
<sequence>MSAQDQRNEIILECIPQLVKELTGFDDNDENLYHCEQFAWYIIRCHRNLSTNRHDVRRRIEGLEERFRVENCAEYADYLGRLCDQIICHPLCVEHYEIDVHWSLLDFLITLAYNPTGALRRNKHKIDLNLPHSPEDTRNATNELIYWRNVLKENFIPTTAYEDSNSDLSEWSDEEGNNINEHDQTSLQIQATDRRSINCVTGEEVLANIKPPQKSNPFIEFDGKNAKAQLWDTVQHSWWLTDHNSDQCQAMLESRHVEANFSQYYSRFLNETSNNLIRFHIPSTITEQHLMRELLWMFHKPINCSIFSVDKEHNIRKNQSFTLSSVTGEGLSIYLENQFIPYIRMMDILTTFHKSIYDGSICSPPPTVECYAASLHLHLKPIWEQLLHYEQRLLQQKDHEINTIINMRSYLNNAFTRLRSLHDIHQQVILSWVQYPPHICSAFLLAGLTQCFLVENNITISNLAMSLLLASIKVFCEIIDTWWAEGRLDDWHQEYIVERISYVDQSVCMREYRKNKSKSFFVPSQVTKTILENSLFLLMQEHSLKAGRTLNLLYEINRIRDLRNTCDAVEGKLYNKFIKDFLQQVTTIQNELKKQSQTSSSSEYLDDENECYNDASTSTSDIKMKTESVLNNLTTNDEFLFMAFALNTNEADELTVISESTPNALDIFEQLQRSQCSLPLEEVLIKTLTRILNHRIELANSFVMKLYREEFAILKHLQNLRKVLLLEASDLMYQFYSKLFKQIESGVHWANPSLLTMQLDDNISVRFPEMSSLFRVEIVSDFRCQTTKVAEAVDGLMITYNFSRELKLIVNDEDIEAYNKVFRFLLQVKWGLTTLERLSFPRSRKCPTPYANLTMIDLVIRRLEQLRFWMIYALQSVHFHLMTHVLQSMGDQLDKKINQCQNLQDMKMVHKSYLSTVCEHCFLVDNLNGIKFGVEQLLNLTCILNLEWLHCTGYIESKYPLSIDHHDSSYDESSIHDDYIENNQMDAIELTYIRCHQYLANKLNNEVYLKRNNFLSGLSAAFNTSLPY</sequence>
<keyword evidence="8" id="KW-1185">Reference proteome</keyword>
<dbReference type="PANTHER" id="PTHR19302:SF33">
    <property type="entry name" value="GAMMA-TUBULIN COMPLEX COMPONENT 5"/>
    <property type="match status" value="1"/>
</dbReference>
<dbReference type="PANTHER" id="PTHR19302">
    <property type="entry name" value="GAMMA TUBULIN COMPLEX PROTEIN"/>
    <property type="match status" value="1"/>
</dbReference>
<dbReference type="GO" id="GO:0000930">
    <property type="term" value="C:gamma-tubulin complex"/>
    <property type="evidence" value="ECO:0007669"/>
    <property type="project" value="TreeGrafter"/>
</dbReference>
<dbReference type="InterPro" id="IPR040457">
    <property type="entry name" value="GCP_C"/>
</dbReference>
<dbReference type="AlphaFoldDB" id="A0A1A9WVA5"/>
<dbReference type="Gene3D" id="1.20.120.1900">
    <property type="entry name" value="Gamma-tubulin complex, C-terminal domain"/>
    <property type="match status" value="1"/>
</dbReference>
<dbReference type="Pfam" id="PF04130">
    <property type="entry name" value="GCP_C_terminal"/>
    <property type="match status" value="1"/>
</dbReference>
<reference evidence="8" key="1">
    <citation type="submission" date="2014-03" db="EMBL/GenBank/DDBJ databases">
        <authorList>
            <person name="Aksoy S."/>
            <person name="Warren W."/>
            <person name="Wilson R.K."/>
        </authorList>
    </citation>
    <scope>NUCLEOTIDE SEQUENCE [LARGE SCALE GENOMIC DNA]</scope>
    <source>
        <strain evidence="8">IAEA</strain>
    </source>
</reference>
<evidence type="ECO:0000259" key="6">
    <source>
        <dbReference type="Pfam" id="PF04130"/>
    </source>
</evidence>
<evidence type="ECO:0000256" key="2">
    <source>
        <dbReference type="ARBA" id="ARBA00022490"/>
    </source>
</evidence>
<dbReference type="GO" id="GO:0043015">
    <property type="term" value="F:gamma-tubulin binding"/>
    <property type="evidence" value="ECO:0007669"/>
    <property type="project" value="InterPro"/>
</dbReference>